<feature type="transmembrane region" description="Helical" evidence="8">
    <location>
        <begin position="32"/>
        <end position="53"/>
    </location>
</feature>
<dbReference type="Pfam" id="PF10601">
    <property type="entry name" value="zf-LITAF-like"/>
    <property type="match status" value="1"/>
</dbReference>
<evidence type="ECO:0000256" key="8">
    <source>
        <dbReference type="SAM" id="Phobius"/>
    </source>
</evidence>
<dbReference type="GO" id="GO:0005765">
    <property type="term" value="C:lysosomal membrane"/>
    <property type="evidence" value="ECO:0007669"/>
    <property type="project" value="UniProtKB-SubCell"/>
</dbReference>
<keyword evidence="5" id="KW-0479">Metal-binding</keyword>
<keyword evidence="11" id="KW-1185">Reference proteome</keyword>
<dbReference type="Proteomes" id="UP000192247">
    <property type="component" value="Unassembled WGS sequence"/>
</dbReference>
<evidence type="ECO:0000259" key="9">
    <source>
        <dbReference type="PROSITE" id="PS51837"/>
    </source>
</evidence>
<dbReference type="GO" id="GO:0031902">
    <property type="term" value="C:late endosome membrane"/>
    <property type="evidence" value="ECO:0007669"/>
    <property type="project" value="UniProtKB-SubCell"/>
</dbReference>
<comment type="similarity">
    <text evidence="4">Belongs to the CDIP1/LITAF family.</text>
</comment>
<comment type="subcellular location">
    <subcellularLocation>
        <location evidence="2">Endosome membrane</location>
        <topology evidence="2">Peripheral membrane protein</topology>
    </subcellularLocation>
    <subcellularLocation>
        <location evidence="1">Late endosome membrane</location>
    </subcellularLocation>
    <subcellularLocation>
        <location evidence="3">Lysosome membrane</location>
        <topology evidence="3">Peripheral membrane protein</topology>
        <orientation evidence="3">Cytoplasmic side</orientation>
    </subcellularLocation>
</comment>
<keyword evidence="6" id="KW-0862">Zinc</keyword>
<dbReference type="AlphaFoldDB" id="A0A1V9XBM1"/>
<evidence type="ECO:0000256" key="6">
    <source>
        <dbReference type="ARBA" id="ARBA00022833"/>
    </source>
</evidence>
<keyword evidence="7 8" id="KW-0472">Membrane</keyword>
<dbReference type="PANTHER" id="PTHR23292:SF6">
    <property type="entry name" value="FI16602P1-RELATED"/>
    <property type="match status" value="1"/>
</dbReference>
<dbReference type="OrthoDB" id="4713066at2759"/>
<evidence type="ECO:0000256" key="2">
    <source>
        <dbReference type="ARBA" id="ARBA00004481"/>
    </source>
</evidence>
<accession>A0A1V9XBM1</accession>
<sequence length="80" mass="8495">MDTLAPAVFTNISKLALTSIDPPAATSARPGLLTWLFSGALIALGCVWGCCLIPCCVPECQDIDHHCPACRAHLGTFKRL</sequence>
<dbReference type="EMBL" id="MNPL01016027">
    <property type="protein sequence ID" value="OQR70826.1"/>
    <property type="molecule type" value="Genomic_DNA"/>
</dbReference>
<organism evidence="10 11">
    <name type="scientific">Tropilaelaps mercedesae</name>
    <dbReference type="NCBI Taxonomy" id="418985"/>
    <lineage>
        <taxon>Eukaryota</taxon>
        <taxon>Metazoa</taxon>
        <taxon>Ecdysozoa</taxon>
        <taxon>Arthropoda</taxon>
        <taxon>Chelicerata</taxon>
        <taxon>Arachnida</taxon>
        <taxon>Acari</taxon>
        <taxon>Parasitiformes</taxon>
        <taxon>Mesostigmata</taxon>
        <taxon>Gamasina</taxon>
        <taxon>Dermanyssoidea</taxon>
        <taxon>Laelapidae</taxon>
        <taxon>Tropilaelaps</taxon>
    </lineage>
</organism>
<dbReference type="InterPro" id="IPR037519">
    <property type="entry name" value="LITAF_fam"/>
</dbReference>
<dbReference type="SMART" id="SM00714">
    <property type="entry name" value="LITAF"/>
    <property type="match status" value="1"/>
</dbReference>
<name>A0A1V9XBM1_9ACAR</name>
<dbReference type="GO" id="GO:0008270">
    <property type="term" value="F:zinc ion binding"/>
    <property type="evidence" value="ECO:0007669"/>
    <property type="project" value="TreeGrafter"/>
</dbReference>
<dbReference type="STRING" id="418985.A0A1V9XBM1"/>
<protein>
    <submittedName>
        <fullName evidence="10">Lipopolysaccharide-induced transcription factor regulating tumor necrosis factor alpha-like</fullName>
    </submittedName>
</protein>
<evidence type="ECO:0000313" key="11">
    <source>
        <dbReference type="Proteomes" id="UP000192247"/>
    </source>
</evidence>
<dbReference type="PANTHER" id="PTHR23292">
    <property type="entry name" value="LIPOPOLYSACCHARIDE-INDUCED TUMOR NECROSIS FACTOR-ALPHA FACTOR"/>
    <property type="match status" value="1"/>
</dbReference>
<evidence type="ECO:0000313" key="10">
    <source>
        <dbReference type="EMBL" id="OQR70826.1"/>
    </source>
</evidence>
<keyword evidence="8" id="KW-0812">Transmembrane</keyword>
<evidence type="ECO:0000256" key="7">
    <source>
        <dbReference type="ARBA" id="ARBA00023136"/>
    </source>
</evidence>
<evidence type="ECO:0000256" key="3">
    <source>
        <dbReference type="ARBA" id="ARBA00004630"/>
    </source>
</evidence>
<proteinExistence type="inferred from homology"/>
<gene>
    <name evidence="10" type="ORF">BIW11_11377</name>
</gene>
<reference evidence="10 11" key="1">
    <citation type="journal article" date="2017" name="Gigascience">
        <title>Draft genome of the honey bee ectoparasitic mite, Tropilaelaps mercedesae, is shaped by the parasitic life history.</title>
        <authorList>
            <person name="Dong X."/>
            <person name="Armstrong S.D."/>
            <person name="Xia D."/>
            <person name="Makepeace B.L."/>
            <person name="Darby A.C."/>
            <person name="Kadowaki T."/>
        </authorList>
    </citation>
    <scope>NUCLEOTIDE SEQUENCE [LARGE SCALE GENOMIC DNA]</scope>
    <source>
        <strain evidence="10">Wuxi-XJTLU</strain>
    </source>
</reference>
<feature type="domain" description="LITAF" evidence="9">
    <location>
        <begin position="1"/>
        <end position="79"/>
    </location>
</feature>
<keyword evidence="8" id="KW-1133">Transmembrane helix</keyword>
<dbReference type="InterPro" id="IPR006629">
    <property type="entry name" value="LITAF"/>
</dbReference>
<comment type="caution">
    <text evidence="10">The sequence shown here is derived from an EMBL/GenBank/DDBJ whole genome shotgun (WGS) entry which is preliminary data.</text>
</comment>
<evidence type="ECO:0000256" key="5">
    <source>
        <dbReference type="ARBA" id="ARBA00022723"/>
    </source>
</evidence>
<evidence type="ECO:0000256" key="4">
    <source>
        <dbReference type="ARBA" id="ARBA00005975"/>
    </source>
</evidence>
<dbReference type="InParanoid" id="A0A1V9XBM1"/>
<evidence type="ECO:0000256" key="1">
    <source>
        <dbReference type="ARBA" id="ARBA00004414"/>
    </source>
</evidence>
<dbReference type="PROSITE" id="PS51837">
    <property type="entry name" value="LITAF"/>
    <property type="match status" value="1"/>
</dbReference>